<name>A0A6J4PZA7_9RHOB</name>
<sequence>MKTRTGQDLGLDSLMLGTGLLLQLGLAWMKDR</sequence>
<proteinExistence type="predicted"/>
<accession>A0A6J4PZA7</accession>
<organism evidence="1">
    <name type="scientific">uncultured Rubellimicrobium sp</name>
    <dbReference type="NCBI Taxonomy" id="543078"/>
    <lineage>
        <taxon>Bacteria</taxon>
        <taxon>Pseudomonadati</taxon>
        <taxon>Pseudomonadota</taxon>
        <taxon>Alphaproteobacteria</taxon>
        <taxon>Rhodobacterales</taxon>
        <taxon>Roseobacteraceae</taxon>
        <taxon>Rubellimicrobium</taxon>
        <taxon>environmental samples</taxon>
    </lineage>
</organism>
<gene>
    <name evidence="1" type="ORF">AVDCRST_MAG15-2568</name>
</gene>
<evidence type="ECO:0000313" key="1">
    <source>
        <dbReference type="EMBL" id="CAA9426368.1"/>
    </source>
</evidence>
<dbReference type="AlphaFoldDB" id="A0A6J4PZA7"/>
<protein>
    <submittedName>
        <fullName evidence="1">Uncharacterized protein</fullName>
    </submittedName>
</protein>
<dbReference type="EMBL" id="CADCUU010000379">
    <property type="protein sequence ID" value="CAA9426368.1"/>
    <property type="molecule type" value="Genomic_DNA"/>
</dbReference>
<reference evidence="1" key="1">
    <citation type="submission" date="2020-02" db="EMBL/GenBank/DDBJ databases">
        <authorList>
            <person name="Meier V. D."/>
        </authorList>
    </citation>
    <scope>NUCLEOTIDE SEQUENCE</scope>
    <source>
        <strain evidence="1">AVDCRST_MAG15</strain>
    </source>
</reference>